<dbReference type="Proteomes" id="UP000568109">
    <property type="component" value="Unassembled WGS sequence"/>
</dbReference>
<feature type="domain" description="ABC transporter" evidence="9">
    <location>
        <begin position="5"/>
        <end position="240"/>
    </location>
</feature>
<dbReference type="AlphaFoldDB" id="A0A851HG18"/>
<organism evidence="10 11">
    <name type="scientific">Candidatus Phytoplasma pruni</name>
    <dbReference type="NCBI Taxonomy" id="479893"/>
    <lineage>
        <taxon>Bacteria</taxon>
        <taxon>Bacillati</taxon>
        <taxon>Mycoplasmatota</taxon>
        <taxon>Mollicutes</taxon>
        <taxon>Acholeplasmatales</taxon>
        <taxon>Acholeplasmataceae</taxon>
        <taxon>Candidatus Phytoplasma</taxon>
        <taxon>16SrIII (X-disease group)</taxon>
    </lineage>
</organism>
<gene>
    <name evidence="10" type="ORF">HR065_00575</name>
</gene>
<dbReference type="PANTHER" id="PTHR43166">
    <property type="entry name" value="AMINO ACID IMPORT ATP-BINDING PROTEIN"/>
    <property type="match status" value="1"/>
</dbReference>
<dbReference type="RefSeq" id="WP_178733981.1">
    <property type="nucleotide sequence ID" value="NZ_JABUOH010000019.1"/>
</dbReference>
<protein>
    <submittedName>
        <fullName evidence="10">Amino acid ABC transporter ATP-binding protein</fullName>
    </submittedName>
</protein>
<accession>A0A851HG18</accession>
<keyword evidence="8" id="KW-0472">Membrane</keyword>
<dbReference type="GO" id="GO:0015424">
    <property type="term" value="F:ABC-type amino acid transporter activity"/>
    <property type="evidence" value="ECO:0007669"/>
    <property type="project" value="InterPro"/>
</dbReference>
<dbReference type="Gene3D" id="3.40.50.300">
    <property type="entry name" value="P-loop containing nucleotide triphosphate hydrolases"/>
    <property type="match status" value="1"/>
</dbReference>
<dbReference type="PANTHER" id="PTHR43166:SF9">
    <property type="entry name" value="GLUTAMATE_ASPARTATE IMPORT ATP-BINDING PROTEIN GLTL"/>
    <property type="match status" value="1"/>
</dbReference>
<comment type="caution">
    <text evidence="10">The sequence shown here is derived from an EMBL/GenBank/DDBJ whole genome shotgun (WGS) entry which is preliminary data.</text>
</comment>
<dbReference type="InterPro" id="IPR003439">
    <property type="entry name" value="ABC_transporter-like_ATP-bd"/>
</dbReference>
<dbReference type="InterPro" id="IPR050086">
    <property type="entry name" value="MetN_ABC_transporter-like"/>
</dbReference>
<keyword evidence="11" id="KW-1185">Reference proteome</keyword>
<reference evidence="10 11" key="1">
    <citation type="submission" date="2020-06" db="EMBL/GenBank/DDBJ databases">
        <title>Draft genome sequence of Candidatus Phytoplasma pruni (X-disease group, subgroup 16SrIII-B) strain ChTDIII from Argentina.</title>
        <authorList>
            <person name="Fernandez F.D."/>
            <person name="Zuebert C."/>
            <person name="Huettel B."/>
            <person name="Kube M."/>
            <person name="Conci L.R."/>
        </authorList>
    </citation>
    <scope>NUCLEOTIDE SEQUENCE [LARGE SCALE GENOMIC DNA]</scope>
    <source>
        <strain evidence="10 11">ChTDIII</strain>
    </source>
</reference>
<comment type="subcellular location">
    <subcellularLocation>
        <location evidence="1">Cell membrane</location>
        <topology evidence="1">Peripheral membrane protein</topology>
    </subcellularLocation>
</comment>
<name>A0A851HG18_9MOLU</name>
<keyword evidence="5" id="KW-0547">Nucleotide-binding</keyword>
<evidence type="ECO:0000256" key="1">
    <source>
        <dbReference type="ARBA" id="ARBA00004202"/>
    </source>
</evidence>
<evidence type="ECO:0000256" key="8">
    <source>
        <dbReference type="ARBA" id="ARBA00023136"/>
    </source>
</evidence>
<dbReference type="SUPFAM" id="SSF52540">
    <property type="entry name" value="P-loop containing nucleoside triphosphate hydrolases"/>
    <property type="match status" value="1"/>
</dbReference>
<dbReference type="SMART" id="SM00382">
    <property type="entry name" value="AAA"/>
    <property type="match status" value="1"/>
</dbReference>
<evidence type="ECO:0000256" key="3">
    <source>
        <dbReference type="ARBA" id="ARBA00022448"/>
    </source>
</evidence>
<evidence type="ECO:0000256" key="4">
    <source>
        <dbReference type="ARBA" id="ARBA00022475"/>
    </source>
</evidence>
<proteinExistence type="inferred from homology"/>
<dbReference type="EMBL" id="JABUOH010000019">
    <property type="protein sequence ID" value="NWN45580.1"/>
    <property type="molecule type" value="Genomic_DNA"/>
</dbReference>
<evidence type="ECO:0000313" key="11">
    <source>
        <dbReference type="Proteomes" id="UP000568109"/>
    </source>
</evidence>
<keyword evidence="7" id="KW-0029">Amino-acid transport</keyword>
<dbReference type="PROSITE" id="PS50893">
    <property type="entry name" value="ABC_TRANSPORTER_2"/>
    <property type="match status" value="1"/>
</dbReference>
<evidence type="ECO:0000259" key="9">
    <source>
        <dbReference type="PROSITE" id="PS50893"/>
    </source>
</evidence>
<dbReference type="PROSITE" id="PS00211">
    <property type="entry name" value="ABC_TRANSPORTER_1"/>
    <property type="match status" value="1"/>
</dbReference>
<evidence type="ECO:0000256" key="2">
    <source>
        <dbReference type="ARBA" id="ARBA00005417"/>
    </source>
</evidence>
<dbReference type="InterPro" id="IPR027417">
    <property type="entry name" value="P-loop_NTPase"/>
</dbReference>
<dbReference type="GO" id="GO:0016887">
    <property type="term" value="F:ATP hydrolysis activity"/>
    <property type="evidence" value="ECO:0007669"/>
    <property type="project" value="InterPro"/>
</dbReference>
<keyword evidence="6 10" id="KW-0067">ATP-binding</keyword>
<dbReference type="GO" id="GO:0005886">
    <property type="term" value="C:plasma membrane"/>
    <property type="evidence" value="ECO:0007669"/>
    <property type="project" value="UniProtKB-SubCell"/>
</dbReference>
<keyword evidence="3" id="KW-0813">Transport</keyword>
<comment type="similarity">
    <text evidence="2">Belongs to the ABC transporter superfamily.</text>
</comment>
<dbReference type="GO" id="GO:0005524">
    <property type="term" value="F:ATP binding"/>
    <property type="evidence" value="ECO:0007669"/>
    <property type="project" value="UniProtKB-KW"/>
</dbReference>
<dbReference type="InterPro" id="IPR003593">
    <property type="entry name" value="AAA+_ATPase"/>
</dbReference>
<dbReference type="Pfam" id="PF00005">
    <property type="entry name" value="ABC_tran"/>
    <property type="match status" value="1"/>
</dbReference>
<sequence length="243" mass="27537">MGYAIEIKNLYKSFNEKPVLRDINLKIKNKEIITIIGHSGSGKSTLLRTLNLLERPNSGQILIDNENIVDKNVNLAQLRTKVGMIFQNFNLFQEKTVLENCCLAPVKVLKMDKEEAKKNALKHLKEVGLEDFVNADVTTLSGGQKQKVAIARALCMNPEILLLDEPTSALDPESSQEIMKILKNLSQTKEMTLVIVTHEMKFAQKVSHNICFMENGQILEQGTSKEIFNTDRFPKTRSFFEEL</sequence>
<evidence type="ECO:0000256" key="6">
    <source>
        <dbReference type="ARBA" id="ARBA00022840"/>
    </source>
</evidence>
<evidence type="ECO:0000256" key="7">
    <source>
        <dbReference type="ARBA" id="ARBA00022970"/>
    </source>
</evidence>
<keyword evidence="4" id="KW-1003">Cell membrane</keyword>
<evidence type="ECO:0000256" key="5">
    <source>
        <dbReference type="ARBA" id="ARBA00022741"/>
    </source>
</evidence>
<evidence type="ECO:0000313" key="10">
    <source>
        <dbReference type="EMBL" id="NWN45580.1"/>
    </source>
</evidence>
<dbReference type="InterPro" id="IPR030679">
    <property type="entry name" value="ABC_ATPase_HisP-typ"/>
</dbReference>
<dbReference type="InterPro" id="IPR017871">
    <property type="entry name" value="ABC_transporter-like_CS"/>
</dbReference>
<dbReference type="PIRSF" id="PIRSF039085">
    <property type="entry name" value="ABC_ATPase_HisP"/>
    <property type="match status" value="1"/>
</dbReference>